<sequence>MDDSDYEYEEETNYVLFNVGTTITDEYIDSVSKTQGGCRIIGLQEGKPYLQIGNQFFEGEIDDTIGTHLLFEIQESKRETTGLLPLLSSMRSKDDDKKKQKYNLTFACSTEKMVHFDSVTLEPKMDAEAINEAKMKEESQKRQKDEMDNIFM</sequence>
<dbReference type="InterPro" id="IPR019481">
    <property type="entry name" value="TFIIIC_triple_barrel"/>
</dbReference>
<dbReference type="PANTHER" id="PTHR21860:SF2">
    <property type="entry name" value="GENERAL TRANSCRIPTION FACTOR 3C POLYPEPTIDE 6"/>
    <property type="match status" value="1"/>
</dbReference>
<dbReference type="GO" id="GO:0006383">
    <property type="term" value="P:transcription by RNA polymerase III"/>
    <property type="evidence" value="ECO:0007669"/>
    <property type="project" value="InterPro"/>
</dbReference>
<proteinExistence type="predicted"/>
<evidence type="ECO:0000313" key="4">
    <source>
        <dbReference type="Proteomes" id="UP000242381"/>
    </source>
</evidence>
<evidence type="ECO:0000313" key="3">
    <source>
        <dbReference type="EMBL" id="ORE15396.1"/>
    </source>
</evidence>
<dbReference type="OMA" id="YFCSTEN"/>
<evidence type="ECO:0000256" key="1">
    <source>
        <dbReference type="SAM" id="MobiDB-lite"/>
    </source>
</evidence>
<dbReference type="VEuPathDB" id="FungiDB:BCV72DRAFT_424"/>
<dbReference type="Gene3D" id="2.60.40.4370">
    <property type="match status" value="1"/>
</dbReference>
<name>A0A0A1NNE1_RHIZD</name>
<dbReference type="EMBL" id="KV921426">
    <property type="protein sequence ID" value="ORE15396.1"/>
    <property type="molecule type" value="Genomic_DNA"/>
</dbReference>
<accession>A0A0A1NNE1</accession>
<dbReference type="Proteomes" id="UP000242381">
    <property type="component" value="Unassembled WGS sequence"/>
</dbReference>
<feature type="region of interest" description="Disordered" evidence="1">
    <location>
        <begin position="130"/>
        <end position="152"/>
    </location>
</feature>
<dbReference type="Pfam" id="PF10419">
    <property type="entry name" value="TFIIIC_sub6"/>
    <property type="match status" value="1"/>
</dbReference>
<gene>
    <name evidence="3" type="ORF">BCV71DRAFT_292936</name>
</gene>
<protein>
    <recommendedName>
        <fullName evidence="2">Transcription factor TFIIIC triple barrel domain-containing protein</fullName>
    </recommendedName>
</protein>
<dbReference type="PANTHER" id="PTHR21860">
    <property type="entry name" value="TRANSCRIPTION INITIATION FACTOR IIIC TFIIIC , POLYPEPTIDE 6-RELATED"/>
    <property type="match status" value="1"/>
</dbReference>
<dbReference type="AlphaFoldDB" id="A0A0A1NNE1"/>
<dbReference type="GO" id="GO:0000127">
    <property type="term" value="C:transcription factor TFIIIC complex"/>
    <property type="evidence" value="ECO:0007669"/>
    <property type="project" value="TreeGrafter"/>
</dbReference>
<organism evidence="3 4">
    <name type="scientific">Rhizopus microsporus</name>
    <dbReference type="NCBI Taxonomy" id="58291"/>
    <lineage>
        <taxon>Eukaryota</taxon>
        <taxon>Fungi</taxon>
        <taxon>Fungi incertae sedis</taxon>
        <taxon>Mucoromycota</taxon>
        <taxon>Mucoromycotina</taxon>
        <taxon>Mucoromycetes</taxon>
        <taxon>Mucorales</taxon>
        <taxon>Mucorineae</taxon>
        <taxon>Rhizopodaceae</taxon>
        <taxon>Rhizopus</taxon>
    </lineage>
</organism>
<evidence type="ECO:0000259" key="2">
    <source>
        <dbReference type="Pfam" id="PF10419"/>
    </source>
</evidence>
<dbReference type="InterPro" id="IPR042771">
    <property type="entry name" value="GTF3C6-like"/>
</dbReference>
<reference evidence="3 4" key="1">
    <citation type="journal article" date="2016" name="Proc. Natl. Acad. Sci. U.S.A.">
        <title>Lipid metabolic changes in an early divergent fungus govern the establishment of a mutualistic symbiosis with endobacteria.</title>
        <authorList>
            <person name="Lastovetsky O.A."/>
            <person name="Gaspar M.L."/>
            <person name="Mondo S.J."/>
            <person name="LaButti K.M."/>
            <person name="Sandor L."/>
            <person name="Grigoriev I.V."/>
            <person name="Henry S.A."/>
            <person name="Pawlowska T.E."/>
        </authorList>
    </citation>
    <scope>NUCLEOTIDE SEQUENCE [LARGE SCALE GENOMIC DNA]</scope>
    <source>
        <strain evidence="3 4">ATCC 11559</strain>
    </source>
</reference>
<feature type="domain" description="Transcription factor TFIIIC triple barrel" evidence="2">
    <location>
        <begin position="9"/>
        <end position="121"/>
    </location>
</feature>